<accession>A0A8X7Z1A6</accession>
<name>A0A8X7Z1A6_POPTO</name>
<dbReference type="OrthoDB" id="1905883at2759"/>
<protein>
    <recommendedName>
        <fullName evidence="3">ARM repeat superfamily protein</fullName>
    </recommendedName>
</protein>
<proteinExistence type="predicted"/>
<evidence type="ECO:0008006" key="3">
    <source>
        <dbReference type="Google" id="ProtNLM"/>
    </source>
</evidence>
<comment type="caution">
    <text evidence="1">The sequence shown here is derived from an EMBL/GenBank/DDBJ whole genome shotgun (WGS) entry which is preliminary data.</text>
</comment>
<evidence type="ECO:0000313" key="2">
    <source>
        <dbReference type="Proteomes" id="UP000886885"/>
    </source>
</evidence>
<keyword evidence="2" id="KW-1185">Reference proteome</keyword>
<dbReference type="Proteomes" id="UP000886885">
    <property type="component" value="Chromosome 10A"/>
</dbReference>
<gene>
    <name evidence="1" type="ORF">POTOM_036752</name>
</gene>
<organism evidence="1 2">
    <name type="scientific">Populus tomentosa</name>
    <name type="common">Chinese white poplar</name>
    <dbReference type="NCBI Taxonomy" id="118781"/>
    <lineage>
        <taxon>Eukaryota</taxon>
        <taxon>Viridiplantae</taxon>
        <taxon>Streptophyta</taxon>
        <taxon>Embryophyta</taxon>
        <taxon>Tracheophyta</taxon>
        <taxon>Spermatophyta</taxon>
        <taxon>Magnoliopsida</taxon>
        <taxon>eudicotyledons</taxon>
        <taxon>Gunneridae</taxon>
        <taxon>Pentapetalae</taxon>
        <taxon>rosids</taxon>
        <taxon>fabids</taxon>
        <taxon>Malpighiales</taxon>
        <taxon>Salicaceae</taxon>
        <taxon>Saliceae</taxon>
        <taxon>Populus</taxon>
    </lineage>
</organism>
<evidence type="ECO:0000313" key="1">
    <source>
        <dbReference type="EMBL" id="KAG6760245.1"/>
    </source>
</evidence>
<dbReference type="EMBL" id="JAAWWB010000019">
    <property type="protein sequence ID" value="KAG6760245.1"/>
    <property type="molecule type" value="Genomic_DNA"/>
</dbReference>
<reference evidence="1" key="1">
    <citation type="journal article" date="2020" name="bioRxiv">
        <title>Hybrid origin of Populus tomentosa Carr. identified through genome sequencing and phylogenomic analysis.</title>
        <authorList>
            <person name="An X."/>
            <person name="Gao K."/>
            <person name="Chen Z."/>
            <person name="Li J."/>
            <person name="Yang X."/>
            <person name="Yang X."/>
            <person name="Zhou J."/>
            <person name="Guo T."/>
            <person name="Zhao T."/>
            <person name="Huang S."/>
            <person name="Miao D."/>
            <person name="Khan W.U."/>
            <person name="Rao P."/>
            <person name="Ye M."/>
            <person name="Lei B."/>
            <person name="Liao W."/>
            <person name="Wang J."/>
            <person name="Ji L."/>
            <person name="Li Y."/>
            <person name="Guo B."/>
            <person name="Mustafa N.S."/>
            <person name="Li S."/>
            <person name="Yun Q."/>
            <person name="Keller S.R."/>
            <person name="Mao J."/>
            <person name="Zhang R."/>
            <person name="Strauss S.H."/>
        </authorList>
    </citation>
    <scope>NUCLEOTIDE SEQUENCE</scope>
    <source>
        <strain evidence="1">GM15</strain>
        <tissue evidence="1">Leaf</tissue>
    </source>
</reference>
<dbReference type="PANTHER" id="PTHR34958">
    <property type="entry name" value="CONDITIONAL LOSS-OF-GROWTH 1"/>
    <property type="match status" value="1"/>
</dbReference>
<dbReference type="PANTHER" id="PTHR34958:SF1">
    <property type="entry name" value="ARMADILLO-LIKE HELICAL DOMAIN-CONTAINING PROTEIN"/>
    <property type="match status" value="1"/>
</dbReference>
<sequence length="2253" mass="250864">MSSTFSPSRNSPGSSRLQLQLGVVSRLRSSSLKKPPEPLRRAVADCLSSSSSVSATSQHGISSVTLTDAPRTLRDYLAAPTTTDLAYGVILEHTIAERERSPAVVGRCVALLKRHLLRYKPREETLFQIDRFCVSLIAECDLSLKRRSLTWSGSPNQQSVSSTSTIYSPSPPVYFFASGALVKSLNYVRSLVGQHIPKGPFQPPSVSRQLPTLSSLLSRSFDFQLSPASGGESSEKKDTTTLPVSNLSNVENVEMAEDLDYIAVDVLQWRWVGGPFLSTESDRPVDLHDVSICKFLELGAAALLVGDMEAKMQGQPWKYFGTSDMPYLDQLLQPSSATTITNSTSARPHLRAITASKRSKAGPRQIWHVLLTQIIAFDFCAMEKLRDKGCQVVHVIVKEDSPVSTFRPRARPLFQYRHYSEQQPLRLNPAEVCEVIAAVSSETYSSSANHLTISSRLSNNSGKPSMDVAVSVLIKLVIDMYVLDSGTAAPLTLSMLEEMLNSSKAACRVRAFDLILNLGVHAHLLEPMLINDTSTAIEEEYSQESFCDCEEQLPTQGNQKANSVDKLGTSSAIDNFESWILNILYEILLLLVQTEEKEQSVWASALSCLLYFVCDRGKILRNRLGGLDIRVHLFSEVLWLDVDSSFYGMLQQYVVVLSIFSGQLERREEKSILDSFEYVLHQINEACIAAGLSEYGDNEIQPIATLLALANAPEALYMSVKLGVEGIGELLRRSISSALSRYPNNERLESVLESLESAILTNGVGMKAKLLGPLCILFFTQKGLLTVEWLYLGKIAYAGDMILQFRQMFLCQLAYVWSFEVQHNIIRWGFLFVLERLLMRCKFLLDENEMQSSGAMMQCVIYYSLNVPEVLPATAIPNGEGMQKFSHVQYNINDSTASPRTGYCSYAISLHVFPAALFLATYSASWCSNDNIALGVAVGSKGRGNLPGAASDIRATLLLLLIENDDRKPDEYKHMLQNLIFKHSRIISWNANMACNNTVGICYMEYFNLAKYLIELEYEVSRPPPPFTSEIRKGSGHKITEIGEAENFCGLHMFRDQLPLQLLHQMPKIIDYLAAPTTTDLAYGVILEHTIAERERSPAVVGRCVALLKRHLLRYKPREETLFQIDRFCVSLIAECDLSLKRRSLTWSGSPNQQSVSSTSTIYSPSPPVYFFASGALVKSLNYVRSLVGQHIPKGPFQPPSVSRQLPTLSSLLSRSFDFQLSPASGGESSEKKDTTTLPVSNLSNVENVEMAEDLDYIAVDVLQWRWVGGPFLSTESDRPVDLHDVSICKFLELGAAALLVGDMEAKMQGQPWKYFGTSDMPYLDQLLQPSSATTITNSTSARPHLRAITASKRSKAGPRQIWHVLLTQIIAFDFCAMEKLRDKGCQVVHVIVKEDSPVSTFRPRARPLFQYRHYSEQQPLRLNPAEVCEVIAAVSSETYSSSANHLTISSRLSNNSGKPSMDVAVSVLIKLVIDMYVLDSGTAAPLTLSMLEEMLNSSKAACRVRAFDLILNLGVHAHLLEPMLINDTSTAIEEEYSQESFCDCEEQLPTQGNQKANSVDKLGTSSAIDNFESWILNILYEILLLLVQTEEKEQSVWASALSCLLYFVCDRGKILRNRLEGLDIRVIKALIETSRKNSWAELVHSKLICMLTNMFYQVSDGSMMFVSTNPVFLIDQLDLIGGIEFIFYEYSLANSREERRNLYLILFEYVLHQINEACIAAGLSEYGDNEIQPIATLLALANAPEALYMSVKLGVEGIGELLRRSISSALSRYPNNERLNLLLENIAEKFNAIISSFTHLDKEFSHLIEITQSYKFLESLESAILTNGVGMKAKLSWATLHSLLHSERIAYRRNGYTWLGDLLIAEITEGSNVNVWLNVKELQGKIAYAGVHDSSVSSDVPLSIWLMCGLLKSKHNIIRWGFLFVLERLLMRCKFLLDENEMQSSRSNDASQEHADSRLDKANAVIDIMSSALSLVAQINETDRINILKLALLPICFTLDALEINTLHLPLYSKVSEKLKNALMCDILFSQLCLKVLPATAIPNGEGMQKSKVNGGADENKKFDAGGRISQLEKIDDFRWNEFMEKADSRSSYSINSSLMCNTTSMTALLLQGQAIVPMQLVARVPAALFYWPLIQLAGAATDNIALGVAVGSKGRGNLPGAASDIRATLLLLLIGKCTADPFAFQEVGGEEFFRELLDDTDSRRMMTEKPDEYKHMLQNLIFKAQQSNNEKLLENPYLQMRGLLQLSNDGL</sequence>